<keyword evidence="3" id="KW-0732">Signal</keyword>
<organism evidence="8 9">
    <name type="scientific">Parabacteroides goldsteinii</name>
    <dbReference type="NCBI Taxonomy" id="328812"/>
    <lineage>
        <taxon>Bacteria</taxon>
        <taxon>Pseudomonadati</taxon>
        <taxon>Bacteroidota</taxon>
        <taxon>Bacteroidia</taxon>
        <taxon>Bacteroidales</taxon>
        <taxon>Tannerellaceae</taxon>
        <taxon>Parabacteroides</taxon>
    </lineage>
</organism>
<evidence type="ECO:0000256" key="1">
    <source>
        <dbReference type="ARBA" id="ARBA00004442"/>
    </source>
</evidence>
<dbReference type="Pfam" id="PF14322">
    <property type="entry name" value="SusD-like_3"/>
    <property type="match status" value="1"/>
</dbReference>
<dbReference type="EMBL" id="LFJV01000008">
    <property type="protein sequence ID" value="KMM35119.1"/>
    <property type="molecule type" value="Genomic_DNA"/>
</dbReference>
<dbReference type="Gene3D" id="1.25.40.390">
    <property type="match status" value="1"/>
</dbReference>
<dbReference type="InterPro" id="IPR033985">
    <property type="entry name" value="SusD-like_N"/>
</dbReference>
<feature type="domain" description="SusD-like N-terminal" evidence="7">
    <location>
        <begin position="94"/>
        <end position="229"/>
    </location>
</feature>
<evidence type="ECO:0000256" key="5">
    <source>
        <dbReference type="ARBA" id="ARBA00023237"/>
    </source>
</evidence>
<evidence type="ECO:0000259" key="7">
    <source>
        <dbReference type="Pfam" id="PF14322"/>
    </source>
</evidence>
<dbReference type="Pfam" id="PF07980">
    <property type="entry name" value="SusD_RagB"/>
    <property type="match status" value="1"/>
</dbReference>
<evidence type="ECO:0000313" key="9">
    <source>
        <dbReference type="Proteomes" id="UP000036166"/>
    </source>
</evidence>
<feature type="domain" description="RagB/SusD" evidence="6">
    <location>
        <begin position="290"/>
        <end position="538"/>
    </location>
</feature>
<accession>A0A0J6CSN3</accession>
<gene>
    <name evidence="8" type="ORF">ACM15_03555</name>
</gene>
<evidence type="ECO:0000256" key="2">
    <source>
        <dbReference type="ARBA" id="ARBA00006275"/>
    </source>
</evidence>
<dbReference type="Proteomes" id="UP000036166">
    <property type="component" value="Unassembled WGS sequence"/>
</dbReference>
<dbReference type="GO" id="GO:0009279">
    <property type="term" value="C:cell outer membrane"/>
    <property type="evidence" value="ECO:0007669"/>
    <property type="project" value="UniProtKB-SubCell"/>
</dbReference>
<dbReference type="RefSeq" id="WP_046146223.1">
    <property type="nucleotide sequence ID" value="NZ_CABKUI010000001.1"/>
</dbReference>
<dbReference type="InterPro" id="IPR011990">
    <property type="entry name" value="TPR-like_helical_dom_sf"/>
</dbReference>
<sequence>MKSIIKKSIMAFVALATLASCELDRYPLTNFSEDTFFDKEENTKLALIGLYRGGITYGVDYGASDWWAYSAKILIDGVSDIGYDRRGFNNNLGKLTSGQIDESNGWVNDLYQKPYRRISACARFIEGIDKLGSDNPEMERMKAEARFIRAVQYFYLASYYYDVPLIKTVLTLEEANTVTKSSRAEVLQYAIDELTEIADILPHHKDLPASERGRATAQAALVYLARTHLIAKNYKEAAAACKKIIDWGDNKLDPDYQKLFYPGAINSSEHIYATQFVDDLAGHGLPQHAYPIKDGGWCLVNASSTLFEAYDFLDGTPFSYDDPRFNKNNFGENRDPRLDYTIYYDGATFRGTIYNCNPETTAADKIGPGQTTQTGFLLRKYFDESWNGDITKYGNNVPLARYADVLMMYLEAEMEAGTPITQTLLDQTINAVRGRVGMPGITETNPDKLRKIIQKERMIEFAFEGLRLWDLYRWGIAEERLNLDIYGSPFYISNQELMKKKDGQPDPYNRWYVDKRNFKTGQERWPIPLSEKNINPNLR</sequence>
<evidence type="ECO:0000313" key="8">
    <source>
        <dbReference type="EMBL" id="KMM35119.1"/>
    </source>
</evidence>
<protein>
    <submittedName>
        <fullName evidence="8">Glycan metabolism protein RagB</fullName>
    </submittedName>
</protein>
<comment type="caution">
    <text evidence="8">The sequence shown here is derived from an EMBL/GenBank/DDBJ whole genome shotgun (WGS) entry which is preliminary data.</text>
</comment>
<comment type="similarity">
    <text evidence="2">Belongs to the SusD family.</text>
</comment>
<dbReference type="SUPFAM" id="SSF48452">
    <property type="entry name" value="TPR-like"/>
    <property type="match status" value="1"/>
</dbReference>
<comment type="subcellular location">
    <subcellularLocation>
        <location evidence="1">Cell outer membrane</location>
    </subcellularLocation>
</comment>
<keyword evidence="4" id="KW-0472">Membrane</keyword>
<evidence type="ECO:0000256" key="3">
    <source>
        <dbReference type="ARBA" id="ARBA00022729"/>
    </source>
</evidence>
<dbReference type="InterPro" id="IPR012944">
    <property type="entry name" value="SusD_RagB_dom"/>
</dbReference>
<proteinExistence type="inferred from homology"/>
<dbReference type="PATRIC" id="fig|328812.4.peg.5288"/>
<evidence type="ECO:0000259" key="6">
    <source>
        <dbReference type="Pfam" id="PF07980"/>
    </source>
</evidence>
<evidence type="ECO:0000256" key="4">
    <source>
        <dbReference type="ARBA" id="ARBA00023136"/>
    </source>
</evidence>
<reference evidence="8 9" key="1">
    <citation type="submission" date="2015-06" db="EMBL/GenBank/DDBJ databases">
        <title>Draft Genome Sequence of Parabacteroides goldsteinii with Putative Novel Metallo-Beta-Lactamases Isolated from a Blood Culture from a Human Patient.</title>
        <authorList>
            <person name="Krogh T.J."/>
            <person name="Agergaard C.N."/>
            <person name="Moller-Jensen J."/>
            <person name="Justesen U.S."/>
        </authorList>
    </citation>
    <scope>NUCLEOTIDE SEQUENCE [LARGE SCALE GENOMIC DNA]</scope>
    <source>
        <strain evidence="8 9">910340</strain>
    </source>
</reference>
<dbReference type="AlphaFoldDB" id="A0A0J6CSN3"/>
<name>A0A0J6CSN3_9BACT</name>
<dbReference type="PROSITE" id="PS51257">
    <property type="entry name" value="PROKAR_LIPOPROTEIN"/>
    <property type="match status" value="1"/>
</dbReference>
<keyword evidence="5" id="KW-0998">Cell outer membrane</keyword>